<keyword evidence="5" id="KW-1185">Reference proteome</keyword>
<dbReference type="OrthoDB" id="340274at2"/>
<keyword evidence="2" id="KW-0574">Periplasm</keyword>
<gene>
    <name evidence="4" type="ORF">EHQ30_02135</name>
</gene>
<evidence type="ECO:0000256" key="2">
    <source>
        <dbReference type="ARBA" id="ARBA00022764"/>
    </source>
</evidence>
<evidence type="ECO:0000313" key="5">
    <source>
        <dbReference type="Proteomes" id="UP000297891"/>
    </source>
</evidence>
<proteinExistence type="predicted"/>
<dbReference type="GO" id="GO:0030288">
    <property type="term" value="C:outer membrane-bounded periplasmic space"/>
    <property type="evidence" value="ECO:0007669"/>
    <property type="project" value="InterPro"/>
</dbReference>
<keyword evidence="4" id="KW-0969">Cilium</keyword>
<keyword evidence="3" id="KW-0975">Bacterial flagellum</keyword>
<comment type="caution">
    <text evidence="4">The sequence shown here is derived from an EMBL/GenBank/DDBJ whole genome shotgun (WGS) entry which is preliminary data.</text>
</comment>
<dbReference type="EMBL" id="RQFP01000001">
    <property type="protein sequence ID" value="TGK95462.1"/>
    <property type="molecule type" value="Genomic_DNA"/>
</dbReference>
<dbReference type="RefSeq" id="WP_100791677.1">
    <property type="nucleotide sequence ID" value="NZ_NPDQ01000007.1"/>
</dbReference>
<keyword evidence="4" id="KW-0966">Cell projection</keyword>
<reference evidence="4" key="1">
    <citation type="journal article" date="2019" name="PLoS Negl. Trop. Dis.">
        <title>Revisiting the worldwide diversity of Leptospira species in the environment.</title>
        <authorList>
            <person name="Vincent A.T."/>
            <person name="Schiettekatte O."/>
            <person name="Bourhy P."/>
            <person name="Veyrier F.J."/>
            <person name="Picardeau M."/>
        </authorList>
    </citation>
    <scope>NUCLEOTIDE SEQUENCE [LARGE SCALE GENOMIC DNA]</scope>
    <source>
        <strain evidence="4">201800277</strain>
    </source>
</reference>
<accession>A0A2M9XYQ9</accession>
<evidence type="ECO:0000256" key="1">
    <source>
        <dbReference type="ARBA" id="ARBA00004631"/>
    </source>
</evidence>
<comment type="subcellular location">
    <subcellularLocation>
        <location evidence="1">Periplasmic flagellum</location>
    </subcellularLocation>
</comment>
<evidence type="ECO:0000256" key="3">
    <source>
        <dbReference type="ARBA" id="ARBA00023143"/>
    </source>
</evidence>
<dbReference type="GO" id="GO:0071973">
    <property type="term" value="P:bacterial-type flagellum-dependent cell motility"/>
    <property type="evidence" value="ECO:0007669"/>
    <property type="project" value="InterPro"/>
</dbReference>
<dbReference type="GO" id="GO:0055040">
    <property type="term" value="C:periplasmic flagellum"/>
    <property type="evidence" value="ECO:0007669"/>
    <property type="project" value="UniProtKB-SubCell"/>
</dbReference>
<dbReference type="Proteomes" id="UP000297891">
    <property type="component" value="Unassembled WGS sequence"/>
</dbReference>
<dbReference type="InterPro" id="IPR006714">
    <property type="entry name" value="FlaA"/>
</dbReference>
<sequence>MIALKNLRKLTLFLFLFGMVPILAEAGIWREILLENFELSNYNQENLRTKLEKGTKLPEISLSTNFTAPIPGSKQALVLRIPKDANFPFSLYFPKPIEVNAFIKEMTIPVYSSQSNGNLTLIIESQDAEVRQLNLTSLNYRGWKSITVSISKNFDQNDRVFLQKSSIRILGFFYLPYENNDPNQEVLIAIDDITAIVRDKYRPLRNKEILLED</sequence>
<protein>
    <submittedName>
        <fullName evidence="4">Flagellar assembly protein FlaA</fullName>
    </submittedName>
</protein>
<dbReference type="AlphaFoldDB" id="A0A2M9XYQ9"/>
<name>A0A2M9XYQ9_9LEPT</name>
<organism evidence="4 5">
    <name type="scientific">Leptospira brenneri</name>
    <dbReference type="NCBI Taxonomy" id="2023182"/>
    <lineage>
        <taxon>Bacteria</taxon>
        <taxon>Pseudomonadati</taxon>
        <taxon>Spirochaetota</taxon>
        <taxon>Spirochaetia</taxon>
        <taxon>Leptospirales</taxon>
        <taxon>Leptospiraceae</taxon>
        <taxon>Leptospira</taxon>
    </lineage>
</organism>
<evidence type="ECO:0000313" key="4">
    <source>
        <dbReference type="EMBL" id="TGK95462.1"/>
    </source>
</evidence>
<keyword evidence="4" id="KW-0282">Flagellum</keyword>
<dbReference type="Pfam" id="PF04620">
    <property type="entry name" value="FlaA"/>
    <property type="match status" value="1"/>
</dbReference>